<dbReference type="InterPro" id="IPR002048">
    <property type="entry name" value="EF_hand_dom"/>
</dbReference>
<dbReference type="Proteomes" id="UP000541610">
    <property type="component" value="Unassembled WGS sequence"/>
</dbReference>
<evidence type="ECO:0000256" key="4">
    <source>
        <dbReference type="ARBA" id="ARBA00023136"/>
    </source>
</evidence>
<feature type="region of interest" description="Disordered" evidence="5">
    <location>
        <begin position="78"/>
        <end position="164"/>
    </location>
</feature>
<evidence type="ECO:0000259" key="7">
    <source>
        <dbReference type="PROSITE" id="PS50222"/>
    </source>
</evidence>
<dbReference type="EMBL" id="JABANP010000037">
    <property type="protein sequence ID" value="KAF4694075.1"/>
    <property type="molecule type" value="Genomic_DNA"/>
</dbReference>
<dbReference type="GO" id="GO:0005509">
    <property type="term" value="F:calcium ion binding"/>
    <property type="evidence" value="ECO:0007669"/>
    <property type="project" value="InterPro"/>
</dbReference>
<feature type="region of interest" description="Disordered" evidence="5">
    <location>
        <begin position="1"/>
        <end position="62"/>
    </location>
</feature>
<feature type="compositionally biased region" description="Low complexity" evidence="5">
    <location>
        <begin position="13"/>
        <end position="23"/>
    </location>
</feature>
<dbReference type="InterPro" id="IPR011992">
    <property type="entry name" value="EF-hand-dom_pair"/>
</dbReference>
<evidence type="ECO:0000256" key="5">
    <source>
        <dbReference type="SAM" id="MobiDB-lite"/>
    </source>
</evidence>
<dbReference type="InterPro" id="IPR027359">
    <property type="entry name" value="Volt_channel_dom_sf"/>
</dbReference>
<proteinExistence type="predicted"/>
<dbReference type="OrthoDB" id="10371407at2759"/>
<accession>A0A7J6PD73</accession>
<feature type="transmembrane region" description="Helical" evidence="6">
    <location>
        <begin position="255"/>
        <end position="273"/>
    </location>
</feature>
<reference evidence="8 9" key="1">
    <citation type="submission" date="2020-04" db="EMBL/GenBank/DDBJ databases">
        <title>Perkinsus olseni comparative genomics.</title>
        <authorList>
            <person name="Bogema D.R."/>
        </authorList>
    </citation>
    <scope>NUCLEOTIDE SEQUENCE [LARGE SCALE GENOMIC DNA]</scope>
    <source>
        <strain evidence="8">00978-12</strain>
    </source>
</reference>
<feature type="transmembrane region" description="Helical" evidence="6">
    <location>
        <begin position="285"/>
        <end position="306"/>
    </location>
</feature>
<evidence type="ECO:0000256" key="6">
    <source>
        <dbReference type="SAM" id="Phobius"/>
    </source>
</evidence>
<feature type="transmembrane region" description="Helical" evidence="6">
    <location>
        <begin position="223"/>
        <end position="243"/>
    </location>
</feature>
<dbReference type="SUPFAM" id="SSF47473">
    <property type="entry name" value="EF-hand"/>
    <property type="match status" value="1"/>
</dbReference>
<dbReference type="AlphaFoldDB" id="A0A7J6PD73"/>
<sequence length="644" mass="73217">MPAAAEGSPSVPPSLSSPDLLQSAQGPQAHNIQPTGAEDGLRWRARRGSTPQHAPFVQPPGHVAASWEKLRAMMFSTTDDGLPETSLPGEGSDDIEPSQQQQQQRHNHRHFFRRRRARASSESDSSAQHERNNDDGCIDGGMERQKTATGDSAHFNGDDDGGKGGGDFENFVAFDEVQRRERVWERVGFESEKARQDRTRSTQGGFAGKVTKMRKKLKMVTKSPYFIILYYFLTIFALLAPPLNILYGTSIGDKVFGWMTLTAAVLFLFEIIIKAIVKPRYLISLVAFLDIIATLSMGFDICLELFDTSFGLAEEMVYFRGYPMLTRKGLMKHLQFSQLVRILVLTRLYRMARALGKTGWTDIGEGMLLEHIRSNEMRKLEDDILYRRLQLMFACMDDDNDGYIWPNDFVHAMTYFGLASEGDRMRIVRDHQLAYHHRQHRRRTSTFAEYPPSEARPPPVGGMDFDEFKVEVLELDREDKLRRSAREALNQRTQTHAKLASMAENTAIKMVLAFTILFVSSIYLFNDSTSTTSEVGLVLVDSLYRYGGVNQDTRYGVLEMQSRLLLASIPDRYMTVYFQISSIDGPWVVDRLDEDEFASRRFYDRQLLQAGVDDPTGPNPSSMVLDVRSLWIEFAFDSIFAPYL</sequence>
<comment type="subcellular location">
    <subcellularLocation>
        <location evidence="1">Membrane</location>
        <topology evidence="1">Multi-pass membrane protein</topology>
    </subcellularLocation>
</comment>
<dbReference type="PANTHER" id="PTHR43336:SF3">
    <property type="entry name" value="GUANYLATE CYCLASE DOMAIN-CONTAINING PROTEIN"/>
    <property type="match status" value="1"/>
</dbReference>
<comment type="caution">
    <text evidence="8">The sequence shown here is derived from an EMBL/GenBank/DDBJ whole genome shotgun (WGS) entry which is preliminary data.</text>
</comment>
<evidence type="ECO:0000256" key="1">
    <source>
        <dbReference type="ARBA" id="ARBA00004141"/>
    </source>
</evidence>
<keyword evidence="2 6" id="KW-0812">Transmembrane</keyword>
<feature type="compositionally biased region" description="Polar residues" evidence="5">
    <location>
        <begin position="24"/>
        <end position="34"/>
    </location>
</feature>
<dbReference type="GO" id="GO:0016020">
    <property type="term" value="C:membrane"/>
    <property type="evidence" value="ECO:0007669"/>
    <property type="project" value="UniProtKB-SubCell"/>
</dbReference>
<evidence type="ECO:0000256" key="2">
    <source>
        <dbReference type="ARBA" id="ARBA00022692"/>
    </source>
</evidence>
<name>A0A7J6PD73_PEROL</name>
<organism evidence="8 9">
    <name type="scientific">Perkinsus olseni</name>
    <name type="common">Perkinsus atlanticus</name>
    <dbReference type="NCBI Taxonomy" id="32597"/>
    <lineage>
        <taxon>Eukaryota</taxon>
        <taxon>Sar</taxon>
        <taxon>Alveolata</taxon>
        <taxon>Perkinsozoa</taxon>
        <taxon>Perkinsea</taxon>
        <taxon>Perkinsida</taxon>
        <taxon>Perkinsidae</taxon>
        <taxon>Perkinsus</taxon>
    </lineage>
</organism>
<gene>
    <name evidence="8" type="primary">NPR2_7</name>
    <name evidence="8" type="ORF">FOZ60_009189</name>
</gene>
<evidence type="ECO:0000256" key="3">
    <source>
        <dbReference type="ARBA" id="ARBA00022989"/>
    </source>
</evidence>
<feature type="domain" description="EF-hand" evidence="7">
    <location>
        <begin position="384"/>
        <end position="419"/>
    </location>
</feature>
<keyword evidence="3 6" id="KW-1133">Transmembrane helix</keyword>
<evidence type="ECO:0000313" key="9">
    <source>
        <dbReference type="Proteomes" id="UP000541610"/>
    </source>
</evidence>
<keyword evidence="4 6" id="KW-0472">Membrane</keyword>
<dbReference type="PANTHER" id="PTHR43336">
    <property type="entry name" value="OXYGEN SENSOR HISTIDINE KINASE RESPONSE REGULATOR DEVS/DOSS"/>
    <property type="match status" value="1"/>
</dbReference>
<dbReference type="PROSITE" id="PS50222">
    <property type="entry name" value="EF_HAND_2"/>
    <property type="match status" value="1"/>
</dbReference>
<protein>
    <submittedName>
        <fullName evidence="8">Nitrogen permease regulator 2</fullName>
    </submittedName>
</protein>
<feature type="compositionally biased region" description="Basic residues" evidence="5">
    <location>
        <begin position="105"/>
        <end position="118"/>
    </location>
</feature>
<dbReference type="Gene3D" id="1.20.120.350">
    <property type="entry name" value="Voltage-gated potassium channels. Chain C"/>
    <property type="match status" value="1"/>
</dbReference>
<evidence type="ECO:0000313" key="8">
    <source>
        <dbReference type="EMBL" id="KAF4694075.1"/>
    </source>
</evidence>